<dbReference type="Gene3D" id="3.40.50.300">
    <property type="entry name" value="P-loop containing nucleotide triphosphate hydrolases"/>
    <property type="match status" value="1"/>
</dbReference>
<proteinExistence type="predicted"/>
<reference evidence="1 2" key="1">
    <citation type="submission" date="2018-10" db="EMBL/GenBank/DDBJ databases">
        <title>Bradyrhizobium sp. nov., isolated from effective nodules of peanut in China.</title>
        <authorList>
            <person name="Li Y."/>
        </authorList>
    </citation>
    <scope>NUCLEOTIDE SEQUENCE [LARGE SCALE GENOMIC DNA]</scope>
    <source>
        <strain evidence="1 2">CCBAU 51781</strain>
    </source>
</reference>
<protein>
    <submittedName>
        <fullName evidence="1">Recombinase RecA</fullName>
    </submittedName>
</protein>
<comment type="caution">
    <text evidence="1">The sequence shown here is derived from an EMBL/GenBank/DDBJ whole genome shotgun (WGS) entry which is preliminary data.</text>
</comment>
<dbReference type="InterPro" id="IPR027417">
    <property type="entry name" value="P-loop_NTPase"/>
</dbReference>
<evidence type="ECO:0000313" key="2">
    <source>
        <dbReference type="Proteomes" id="UP000289946"/>
    </source>
</evidence>
<accession>A0ABY0DH47</accession>
<sequence length="436" mass="48177">MFSKQGAKARIRPTCGANAVADFEDEDNVRVPIPDEPVIVPFDDARRRRDRAAEGEPQRATVVITAAPYVWIDPATIPVRDWLYGRLLVRRFLTVTIAPGGVGKSSMIAAEALAMVSGRNLLDIEPVRRLKVWLWNLEDPQEETTRKVQAAAKHFDLQPQDIEGQLFVNSGRDHALVIAKEYRNGSVVVMRPVIDNLVQQISENAIDIVIIDPFVSCHEVSENDNSAIDMIAKEWSRVAELANCAVHLVHHTRKSPAGTEITTDSSRGAKALTDAARVARALNQMTEDEGVTAGVENHRLYFRAINDKTNLAPPASVSVWFKIASVWLDNAPGGGDSVGVVTPWTWPDPMSAVTTFDFEKVAIAIRKADWRKDVRSTSWVGKAVASALDLDLDKKSDKAKVATLIKGWLDNGSLMVVDGFDEQRRPRQFVQVCDAE</sequence>
<organism evidence="1 2">
    <name type="scientific">Bradyrhizobium zhanjiangense</name>
    <dbReference type="NCBI Taxonomy" id="1325107"/>
    <lineage>
        <taxon>Bacteria</taxon>
        <taxon>Pseudomonadati</taxon>
        <taxon>Pseudomonadota</taxon>
        <taxon>Alphaproteobacteria</taxon>
        <taxon>Hyphomicrobiales</taxon>
        <taxon>Nitrobacteraceae</taxon>
        <taxon>Bradyrhizobium</taxon>
    </lineage>
</organism>
<gene>
    <name evidence="1" type="ORF">EAS62_24095</name>
</gene>
<dbReference type="EMBL" id="RDRA01000014">
    <property type="protein sequence ID" value="RXG91565.1"/>
    <property type="molecule type" value="Genomic_DNA"/>
</dbReference>
<dbReference type="SUPFAM" id="SSF52540">
    <property type="entry name" value="P-loop containing nucleoside triphosphate hydrolases"/>
    <property type="match status" value="1"/>
</dbReference>
<dbReference type="Pfam" id="PF13481">
    <property type="entry name" value="AAA_25"/>
    <property type="match status" value="1"/>
</dbReference>
<keyword evidence="2" id="KW-1185">Reference proteome</keyword>
<dbReference type="Proteomes" id="UP000289946">
    <property type="component" value="Unassembled WGS sequence"/>
</dbReference>
<name>A0ABY0DH47_9BRAD</name>
<evidence type="ECO:0000313" key="1">
    <source>
        <dbReference type="EMBL" id="RXG91565.1"/>
    </source>
</evidence>